<dbReference type="Proteomes" id="UP000245634">
    <property type="component" value="Unassembled WGS sequence"/>
</dbReference>
<dbReference type="EMBL" id="QGGL01000005">
    <property type="protein sequence ID" value="PWK14303.1"/>
    <property type="molecule type" value="Genomic_DNA"/>
</dbReference>
<feature type="domain" description="SnoaL-like" evidence="1">
    <location>
        <begin position="10"/>
        <end position="110"/>
    </location>
</feature>
<accession>A0A316DCS1</accession>
<evidence type="ECO:0000259" key="1">
    <source>
        <dbReference type="Pfam" id="PF12680"/>
    </source>
</evidence>
<dbReference type="InterPro" id="IPR032710">
    <property type="entry name" value="NTF2-like_dom_sf"/>
</dbReference>
<organism evidence="2 3">
    <name type="scientific">Tumebacillus permanentifrigoris</name>
    <dbReference type="NCBI Taxonomy" id="378543"/>
    <lineage>
        <taxon>Bacteria</taxon>
        <taxon>Bacillati</taxon>
        <taxon>Bacillota</taxon>
        <taxon>Bacilli</taxon>
        <taxon>Bacillales</taxon>
        <taxon>Alicyclobacillaceae</taxon>
        <taxon>Tumebacillus</taxon>
    </lineage>
</organism>
<dbReference type="InterPro" id="IPR037401">
    <property type="entry name" value="SnoaL-like"/>
</dbReference>
<dbReference type="OrthoDB" id="391735at2"/>
<protein>
    <recommendedName>
        <fullName evidence="1">SnoaL-like domain-containing protein</fullName>
    </recommendedName>
</protein>
<evidence type="ECO:0000313" key="2">
    <source>
        <dbReference type="EMBL" id="PWK14303.1"/>
    </source>
</evidence>
<gene>
    <name evidence="2" type="ORF">C7459_10557</name>
</gene>
<dbReference type="Pfam" id="PF12680">
    <property type="entry name" value="SnoaL_2"/>
    <property type="match status" value="1"/>
</dbReference>
<reference evidence="2 3" key="1">
    <citation type="submission" date="2018-05" db="EMBL/GenBank/DDBJ databases">
        <title>Genomic Encyclopedia of Type Strains, Phase IV (KMG-IV): sequencing the most valuable type-strain genomes for metagenomic binning, comparative biology and taxonomic classification.</title>
        <authorList>
            <person name="Goeker M."/>
        </authorList>
    </citation>
    <scope>NUCLEOTIDE SEQUENCE [LARGE SCALE GENOMIC DNA]</scope>
    <source>
        <strain evidence="2 3">DSM 18773</strain>
    </source>
</reference>
<keyword evidence="3" id="KW-1185">Reference proteome</keyword>
<comment type="caution">
    <text evidence="2">The sequence shown here is derived from an EMBL/GenBank/DDBJ whole genome shotgun (WGS) entry which is preliminary data.</text>
</comment>
<dbReference type="AlphaFoldDB" id="A0A316DCS1"/>
<dbReference type="RefSeq" id="WP_109687693.1">
    <property type="nucleotide sequence ID" value="NZ_QGGL01000005.1"/>
</dbReference>
<dbReference type="SUPFAM" id="SSF54427">
    <property type="entry name" value="NTF2-like"/>
    <property type="match status" value="1"/>
</dbReference>
<name>A0A316DCS1_9BACL</name>
<sequence length="176" mass="21118">MHPNKQLLINFFTAIQNNDVDALSDCYHEEQQDSDHILDDLHGDDARMMLNWFVSTREQARMLGYRILEVSDSQGRARWEIEYRSARRGRLIRREIESEFQFEDGKIIHHHDYFDWGRWARRTFGPYGSHVSWAPTRDRVRRKVRNTIDDYTHNWSYGIDINVNGKEIHIVTGKRK</sequence>
<evidence type="ECO:0000313" key="3">
    <source>
        <dbReference type="Proteomes" id="UP000245634"/>
    </source>
</evidence>
<proteinExistence type="predicted"/>
<dbReference type="Gene3D" id="3.10.450.50">
    <property type="match status" value="1"/>
</dbReference>